<comment type="subcellular location">
    <subcellularLocation>
        <location evidence="11">Cytoplasm</location>
    </subcellularLocation>
</comment>
<comment type="cofactor">
    <cofactor evidence="11">
        <name>Zn(2+)</name>
        <dbReference type="ChEBI" id="CHEBI:29105"/>
    </cofactor>
    <text evidence="11">Binds 1 zinc ion per subunit.</text>
</comment>
<dbReference type="Pfam" id="PF01411">
    <property type="entry name" value="tRNA-synt_2c"/>
    <property type="match status" value="1"/>
</dbReference>
<dbReference type="HAMAP" id="MF_00036_B">
    <property type="entry name" value="Ala_tRNA_synth_B"/>
    <property type="match status" value="1"/>
</dbReference>
<dbReference type="SUPFAM" id="SSF55186">
    <property type="entry name" value="ThrRS/AlaRS common domain"/>
    <property type="match status" value="1"/>
</dbReference>
<dbReference type="SUPFAM" id="SSF50447">
    <property type="entry name" value="Translation proteins"/>
    <property type="match status" value="1"/>
</dbReference>
<keyword evidence="5 11" id="KW-0547">Nucleotide-binding</keyword>
<dbReference type="Pfam" id="PF02272">
    <property type="entry name" value="DHHA1"/>
    <property type="match status" value="1"/>
</dbReference>
<dbReference type="InterPro" id="IPR009000">
    <property type="entry name" value="Transl_B-barrel_sf"/>
</dbReference>
<dbReference type="Gene3D" id="3.30.54.20">
    <property type="match status" value="1"/>
</dbReference>
<evidence type="ECO:0000256" key="5">
    <source>
        <dbReference type="ARBA" id="ARBA00022741"/>
    </source>
</evidence>
<dbReference type="InterPro" id="IPR003156">
    <property type="entry name" value="DHHA1_dom"/>
</dbReference>
<keyword evidence="12" id="KW-0175">Coiled coil</keyword>
<evidence type="ECO:0000256" key="1">
    <source>
        <dbReference type="ARBA" id="ARBA00008226"/>
    </source>
</evidence>
<keyword evidence="11" id="KW-0963">Cytoplasm</keyword>
<keyword evidence="9 11" id="KW-0648">Protein biosynthesis</keyword>
<dbReference type="GO" id="GO:0008270">
    <property type="term" value="F:zinc ion binding"/>
    <property type="evidence" value="ECO:0007669"/>
    <property type="project" value="UniProtKB-UniRule"/>
</dbReference>
<dbReference type="Pfam" id="PF07973">
    <property type="entry name" value="tRNA_SAD"/>
    <property type="match status" value="1"/>
</dbReference>
<evidence type="ECO:0000256" key="10">
    <source>
        <dbReference type="ARBA" id="ARBA00023146"/>
    </source>
</evidence>
<feature type="binding site" evidence="11">
    <location>
        <position position="552"/>
    </location>
    <ligand>
        <name>Zn(2+)</name>
        <dbReference type="ChEBI" id="CHEBI:29105"/>
    </ligand>
</feature>
<keyword evidence="8 11" id="KW-0694">RNA-binding</keyword>
<dbReference type="InterPro" id="IPR012947">
    <property type="entry name" value="tRNA_SAD"/>
</dbReference>
<dbReference type="Gene3D" id="6.10.250.550">
    <property type="match status" value="1"/>
</dbReference>
<proteinExistence type="inferred from homology"/>
<keyword evidence="7 11" id="KW-0067">ATP-binding</keyword>
<dbReference type="PRINTS" id="PR00980">
    <property type="entry name" value="TRNASYNTHALA"/>
</dbReference>
<feature type="binding site" evidence="11">
    <location>
        <position position="654"/>
    </location>
    <ligand>
        <name>Zn(2+)</name>
        <dbReference type="ChEBI" id="CHEBI:29105"/>
    </ligand>
</feature>
<dbReference type="Gene3D" id="3.30.980.10">
    <property type="entry name" value="Threonyl-trna Synthetase, Chain A, domain 2"/>
    <property type="match status" value="1"/>
</dbReference>
<dbReference type="Gene3D" id="3.30.930.10">
    <property type="entry name" value="Bira Bifunctional Protein, Domain 2"/>
    <property type="match status" value="1"/>
</dbReference>
<accession>A0A2M7FYX5</accession>
<dbReference type="GO" id="GO:0002161">
    <property type="term" value="F:aminoacyl-tRNA deacylase activity"/>
    <property type="evidence" value="ECO:0007669"/>
    <property type="project" value="TreeGrafter"/>
</dbReference>
<dbReference type="PANTHER" id="PTHR11777">
    <property type="entry name" value="ALANYL-TRNA SYNTHETASE"/>
    <property type="match status" value="1"/>
</dbReference>
<dbReference type="InterPro" id="IPR002318">
    <property type="entry name" value="Ala-tRNA-lgiase_IIc"/>
</dbReference>
<keyword evidence="6 11" id="KW-0862">Zinc</keyword>
<dbReference type="GO" id="GO:0006419">
    <property type="term" value="P:alanyl-tRNA aminoacylation"/>
    <property type="evidence" value="ECO:0007669"/>
    <property type="project" value="UniProtKB-UniRule"/>
</dbReference>
<feature type="binding site" evidence="11">
    <location>
        <position position="548"/>
    </location>
    <ligand>
        <name>Zn(2+)</name>
        <dbReference type="ChEBI" id="CHEBI:29105"/>
    </ligand>
</feature>
<dbReference type="GO" id="GO:0005829">
    <property type="term" value="C:cytosol"/>
    <property type="evidence" value="ECO:0007669"/>
    <property type="project" value="TreeGrafter"/>
</dbReference>
<keyword evidence="4 11" id="KW-0479">Metal-binding</keyword>
<dbReference type="InterPro" id="IPR018165">
    <property type="entry name" value="Ala-tRNA-synth_IIc_core"/>
</dbReference>
<evidence type="ECO:0000256" key="4">
    <source>
        <dbReference type="ARBA" id="ARBA00022723"/>
    </source>
</evidence>
<dbReference type="NCBIfam" id="TIGR00344">
    <property type="entry name" value="alaS"/>
    <property type="match status" value="1"/>
</dbReference>
<dbReference type="InterPro" id="IPR018164">
    <property type="entry name" value="Ala-tRNA-synth_IIc_N"/>
</dbReference>
<keyword evidence="2 11" id="KW-0820">tRNA-binding</keyword>
<dbReference type="SMART" id="SM00863">
    <property type="entry name" value="tRNA_SAD"/>
    <property type="match status" value="1"/>
</dbReference>
<comment type="similarity">
    <text evidence="1 11">Belongs to the class-II aminoacyl-tRNA synthetase family.</text>
</comment>
<dbReference type="FunFam" id="3.30.54.20:FF:000001">
    <property type="entry name" value="Alanine--tRNA ligase"/>
    <property type="match status" value="1"/>
</dbReference>
<dbReference type="InterPro" id="IPR045864">
    <property type="entry name" value="aa-tRNA-synth_II/BPL/LPL"/>
</dbReference>
<dbReference type="FunFam" id="3.10.310.40:FF:000001">
    <property type="entry name" value="Alanine--tRNA ligase"/>
    <property type="match status" value="1"/>
</dbReference>
<dbReference type="GO" id="GO:0005524">
    <property type="term" value="F:ATP binding"/>
    <property type="evidence" value="ECO:0007669"/>
    <property type="project" value="UniProtKB-UniRule"/>
</dbReference>
<dbReference type="InterPro" id="IPR018162">
    <property type="entry name" value="Ala-tRNA-ligase_IIc_anticod-bd"/>
</dbReference>
<dbReference type="Gene3D" id="2.40.30.130">
    <property type="match status" value="1"/>
</dbReference>
<dbReference type="EC" id="6.1.1.7" evidence="11"/>
<organism evidence="14 15">
    <name type="scientific">bacterium (Candidatus Blackallbacteria) CG17_big_fil_post_rev_8_21_14_2_50_48_46</name>
    <dbReference type="NCBI Taxonomy" id="2014261"/>
    <lineage>
        <taxon>Bacteria</taxon>
        <taxon>Candidatus Blackallbacteria</taxon>
    </lineage>
</organism>
<comment type="domain">
    <text evidence="11">Consists of three domains; the N-terminal catalytic domain, the editing domain and the C-terminal C-Ala domain. The editing domain removes incorrectly charged amino acids, while the C-Ala domain, along with tRNA(Ala), serves as a bridge to cooperatively bring together the editing and aminoacylation centers thus stimulating deacylation of misacylated tRNAs.</text>
</comment>
<keyword evidence="3 11" id="KW-0436">Ligase</keyword>
<comment type="function">
    <text evidence="11">Catalyzes the attachment of alanine to tRNA(Ala) in a two-step reaction: alanine is first activated by ATP to form Ala-AMP and then transferred to the acceptor end of tRNA(Ala). Also edits incorrectly charged Ser-tRNA(Ala) and Gly-tRNA(Ala) via its editing domain.</text>
</comment>
<evidence type="ECO:0000259" key="13">
    <source>
        <dbReference type="PROSITE" id="PS50860"/>
    </source>
</evidence>
<sequence>MKTLTGAEIRQKFIEYFKNKGHAHLPSSPLVPYNDPTVLLTTAGMLQFKPIMFGTEKPTHSRVTTYQKCFRTTDLDNVGFTARHHTFFEMLGNFSFGDYYKAEVIPWAWEFLTGVLEIPKEKLYVTVYNDDDEAFGIWQEKAGVPVERISRRGDDTNFWAAGETGPCGPCTEIYYDMGEHLDKGLLPGDDDDVRFLEVWNLVFMEFNRMADGSLEPLPAKNIDTGMGLERITSVVQGKPTNYETDLLQAIIEKVKPLAAEGMENNPRYTTALQVIADHSRASAMLIADGVQPGNEGRGYVLRRIMRRAIRFGHFIGINEPFLYTLLPTIVELYPIYPTLKEKQEQIRESIQIEEERFLRTLGRGVKKLEEALAGLTSLVIPGQVAFELYDTYGFPLELTQEIAQEQGLQVDLPGYKAAMQEQVERARAASRSNLDIGAHVVGFPATEFTGYQELNSSAEILACLESNTHELRRLVLNRTPFYAESGGQVSDHGVILAGAHSFEVVDVQKVGEVFVHVIRGDEFSMLQPQIQVQCQVEQSTRRETMKHHSVTHLMHQALKDVLGDQVKQAGSEVTHLQTRFDFNFNRAMSAEEIQKVEEIVNAQIMLNHAVQTQVLPIEEARKSGAVAMFGEKYGDVVRVIGMGDYSMEFCGGTHVPATGTIGSFKVISEEAISAGVRRITAVAGLAAYRYARQNEDLLKALARELKVPFAEIPGRLSKLQEALRNQDKELKQLKGKMALLQVEELAANFKEHNQAQVLVARVDVPDAEALKQIADALCGRKAQSIVVLGAEVAGKVNLVARVSTTMVQAGVQAGAIIKALGPLVGARGGGKPEFAQAGGGTDPEGLEKLASALHEYLLGAGI</sequence>
<reference evidence="14 15" key="1">
    <citation type="submission" date="2017-09" db="EMBL/GenBank/DDBJ databases">
        <title>Depth-based differentiation of microbial function through sediment-hosted aquifers and enrichment of novel symbionts in the deep terrestrial subsurface.</title>
        <authorList>
            <person name="Probst A.J."/>
            <person name="Ladd B."/>
            <person name="Jarett J.K."/>
            <person name="Geller-Mcgrath D.E."/>
            <person name="Sieber C.M."/>
            <person name="Emerson J.B."/>
            <person name="Anantharaman K."/>
            <person name="Thomas B.C."/>
            <person name="Malmstrom R."/>
            <person name="Stieglmeier M."/>
            <person name="Klingl A."/>
            <person name="Woyke T."/>
            <person name="Ryan C.M."/>
            <person name="Banfield J.F."/>
        </authorList>
    </citation>
    <scope>NUCLEOTIDE SEQUENCE [LARGE SCALE GENOMIC DNA]</scope>
    <source>
        <strain evidence="14">CG17_big_fil_post_rev_8_21_14_2_50_48_46</strain>
    </source>
</reference>
<dbReference type="CDD" id="cd00673">
    <property type="entry name" value="AlaRS_core"/>
    <property type="match status" value="1"/>
</dbReference>
<dbReference type="InterPro" id="IPR050058">
    <property type="entry name" value="Ala-tRNA_ligase"/>
</dbReference>
<dbReference type="PANTHER" id="PTHR11777:SF9">
    <property type="entry name" value="ALANINE--TRNA LIGASE, CYTOPLASMIC"/>
    <property type="match status" value="1"/>
</dbReference>
<protein>
    <recommendedName>
        <fullName evidence="11">Alanine--tRNA ligase</fullName>
        <ecNumber evidence="11">6.1.1.7</ecNumber>
    </recommendedName>
    <alternativeName>
        <fullName evidence="11">Alanyl-tRNA synthetase</fullName>
        <shortName evidence="11">AlaRS</shortName>
    </alternativeName>
</protein>
<dbReference type="GO" id="GO:0004813">
    <property type="term" value="F:alanine-tRNA ligase activity"/>
    <property type="evidence" value="ECO:0007669"/>
    <property type="project" value="UniProtKB-UniRule"/>
</dbReference>
<dbReference type="SUPFAM" id="SSF101353">
    <property type="entry name" value="Putative anticodon-binding domain of alanyl-tRNA synthetase (AlaRS)"/>
    <property type="match status" value="1"/>
</dbReference>
<evidence type="ECO:0000313" key="14">
    <source>
        <dbReference type="EMBL" id="PIW14508.1"/>
    </source>
</evidence>
<evidence type="ECO:0000313" key="15">
    <source>
        <dbReference type="Proteomes" id="UP000231019"/>
    </source>
</evidence>
<evidence type="ECO:0000256" key="7">
    <source>
        <dbReference type="ARBA" id="ARBA00022840"/>
    </source>
</evidence>
<comment type="caution">
    <text evidence="14">The sequence shown here is derived from an EMBL/GenBank/DDBJ whole genome shotgun (WGS) entry which is preliminary data.</text>
</comment>
<dbReference type="InterPro" id="IPR023033">
    <property type="entry name" value="Ala_tRNA_ligase_euk/bac"/>
</dbReference>
<evidence type="ECO:0000256" key="3">
    <source>
        <dbReference type="ARBA" id="ARBA00022598"/>
    </source>
</evidence>
<dbReference type="Proteomes" id="UP000231019">
    <property type="component" value="Unassembled WGS sequence"/>
</dbReference>
<dbReference type="InterPro" id="IPR018163">
    <property type="entry name" value="Thr/Ala-tRNA-synth_IIc_edit"/>
</dbReference>
<evidence type="ECO:0000256" key="2">
    <source>
        <dbReference type="ARBA" id="ARBA00022555"/>
    </source>
</evidence>
<evidence type="ECO:0000256" key="9">
    <source>
        <dbReference type="ARBA" id="ARBA00022917"/>
    </source>
</evidence>
<name>A0A2M7FYX5_9BACT</name>
<keyword evidence="10 11" id="KW-0030">Aminoacyl-tRNA synthetase</keyword>
<dbReference type="AlphaFoldDB" id="A0A2M7FYX5"/>
<dbReference type="GO" id="GO:0000049">
    <property type="term" value="F:tRNA binding"/>
    <property type="evidence" value="ECO:0007669"/>
    <property type="project" value="UniProtKB-KW"/>
</dbReference>
<dbReference type="FunFam" id="3.30.930.10:FF:000004">
    <property type="entry name" value="Alanine--tRNA ligase"/>
    <property type="match status" value="1"/>
</dbReference>
<dbReference type="PROSITE" id="PS50860">
    <property type="entry name" value="AA_TRNA_LIGASE_II_ALA"/>
    <property type="match status" value="1"/>
</dbReference>
<evidence type="ECO:0000256" key="8">
    <source>
        <dbReference type="ARBA" id="ARBA00022884"/>
    </source>
</evidence>
<dbReference type="SUPFAM" id="SSF55681">
    <property type="entry name" value="Class II aaRS and biotin synthetases"/>
    <property type="match status" value="1"/>
</dbReference>
<evidence type="ECO:0000256" key="11">
    <source>
        <dbReference type="HAMAP-Rule" id="MF_00036"/>
    </source>
</evidence>
<comment type="catalytic activity">
    <reaction evidence="11">
        <text>tRNA(Ala) + L-alanine + ATP = L-alanyl-tRNA(Ala) + AMP + diphosphate</text>
        <dbReference type="Rhea" id="RHEA:12540"/>
        <dbReference type="Rhea" id="RHEA-COMP:9657"/>
        <dbReference type="Rhea" id="RHEA-COMP:9923"/>
        <dbReference type="ChEBI" id="CHEBI:30616"/>
        <dbReference type="ChEBI" id="CHEBI:33019"/>
        <dbReference type="ChEBI" id="CHEBI:57972"/>
        <dbReference type="ChEBI" id="CHEBI:78442"/>
        <dbReference type="ChEBI" id="CHEBI:78497"/>
        <dbReference type="ChEBI" id="CHEBI:456215"/>
        <dbReference type="EC" id="6.1.1.7"/>
    </reaction>
</comment>
<dbReference type="Gene3D" id="3.10.310.40">
    <property type="match status" value="1"/>
</dbReference>
<dbReference type="FunFam" id="3.30.980.10:FF:000004">
    <property type="entry name" value="Alanine--tRNA ligase, cytoplasmic"/>
    <property type="match status" value="1"/>
</dbReference>
<evidence type="ECO:0000256" key="12">
    <source>
        <dbReference type="SAM" id="Coils"/>
    </source>
</evidence>
<dbReference type="EMBL" id="PFFQ01000059">
    <property type="protein sequence ID" value="PIW14508.1"/>
    <property type="molecule type" value="Genomic_DNA"/>
</dbReference>
<feature type="coiled-coil region" evidence="12">
    <location>
        <begin position="716"/>
        <end position="743"/>
    </location>
</feature>
<evidence type="ECO:0000256" key="6">
    <source>
        <dbReference type="ARBA" id="ARBA00022833"/>
    </source>
</evidence>
<feature type="binding site" evidence="11">
    <location>
        <position position="650"/>
    </location>
    <ligand>
        <name>Zn(2+)</name>
        <dbReference type="ChEBI" id="CHEBI:29105"/>
    </ligand>
</feature>
<gene>
    <name evidence="11" type="primary">alaS</name>
    <name evidence="14" type="ORF">COW36_20935</name>
</gene>
<feature type="domain" description="Alanyl-transfer RNA synthetases family profile" evidence="13">
    <location>
        <begin position="4"/>
        <end position="693"/>
    </location>
</feature>